<evidence type="ECO:0000313" key="2">
    <source>
        <dbReference type="Proteomes" id="UP000304382"/>
    </source>
</evidence>
<accession>A0A4C2ESS0</accession>
<dbReference type="AlphaFoldDB" id="A0A4C2ESS0"/>
<name>A0A4C2ESS0_9EURY</name>
<gene>
    <name evidence="1" type="ORF">Harman_31640</name>
</gene>
<organism evidence="1 2">
    <name type="scientific">Haloarcula mannanilytica</name>
    <dbReference type="NCBI Taxonomy" id="2509225"/>
    <lineage>
        <taxon>Archaea</taxon>
        <taxon>Methanobacteriati</taxon>
        <taxon>Methanobacteriota</taxon>
        <taxon>Stenosarchaea group</taxon>
        <taxon>Halobacteria</taxon>
        <taxon>Halobacteriales</taxon>
        <taxon>Haloarculaceae</taxon>
        <taxon>Haloarcula</taxon>
    </lineage>
</organism>
<protein>
    <submittedName>
        <fullName evidence="1">Uncharacterized protein</fullName>
    </submittedName>
</protein>
<keyword evidence="2" id="KW-1185">Reference proteome</keyword>
<dbReference type="OrthoDB" id="220813at2157"/>
<dbReference type="EMBL" id="BIXZ01000006">
    <property type="protein sequence ID" value="GCF15229.1"/>
    <property type="molecule type" value="Genomic_DNA"/>
</dbReference>
<dbReference type="Gene3D" id="2.60.120.560">
    <property type="entry name" value="Exo-inulinase, domain 1"/>
    <property type="match status" value="1"/>
</dbReference>
<evidence type="ECO:0000313" key="1">
    <source>
        <dbReference type="EMBL" id="GCF15229.1"/>
    </source>
</evidence>
<dbReference type="Proteomes" id="UP000304382">
    <property type="component" value="Unassembled WGS sequence"/>
</dbReference>
<reference evidence="1 2" key="1">
    <citation type="submission" date="2019-02" db="EMBL/GenBank/DDBJ databases">
        <title>Haloarcula mannanilyticum sp. nov., a mannan degrading haloarchaeon isolated from commercial salt.</title>
        <authorList>
            <person name="Enomoto S."/>
            <person name="Shimane Y."/>
            <person name="Kamekura M."/>
            <person name="Ito T."/>
            <person name="Moriya O."/>
            <person name="Ihara K."/>
            <person name="Takahashi-Ando N."/>
            <person name="Fukushima Y."/>
            <person name="Yoshida Y."/>
            <person name="Usama R."/>
            <person name="Takai K."/>
            <person name="Minegishi H."/>
        </authorList>
    </citation>
    <scope>NUCLEOTIDE SEQUENCE [LARGE SCALE GENOMIC DNA]</scope>
    <source>
        <strain evidence="1 2">MD130-1</strain>
    </source>
</reference>
<dbReference type="RefSeq" id="WP_137684748.1">
    <property type="nucleotide sequence ID" value="NZ_BIXZ01000006.1"/>
</dbReference>
<dbReference type="InterPro" id="IPR006311">
    <property type="entry name" value="TAT_signal"/>
</dbReference>
<dbReference type="PROSITE" id="PS51318">
    <property type="entry name" value="TAT"/>
    <property type="match status" value="1"/>
</dbReference>
<proteinExistence type="predicted"/>
<comment type="caution">
    <text evidence="1">The sequence shown here is derived from an EMBL/GenBank/DDBJ whole genome shotgun (WGS) entry which is preliminary data.</text>
</comment>
<sequence>MSHDDVSPTDSESTSDYTLPRRGALALLGAGIVGLGTGSASATQNGGNGNQPWYDWGADVDAHENALQNLGALSMAGNDAAVSDFTGDNLSVTDGTLNASGSIPGSVHIVTEYPGETLDQKIENVLAALPEGDDIPNQQPGHRIVVPAPDPEDPAAADGLPAWRVESPIVIDNNTGKLVFDMGWTLIYATESIESFFVIGPDEKTENITLNGGMFYAQENLERSFIDIQGLGHGHISRMYLQNLEGRNTVPAGIRLADYHGSSELTVHDTEVTGCTDAFLAEHGSDDVPYGPAFDLDIYNWRGGGGEHSIRIDGGATINLDSIQCGGHPLQSVSESIVKLENSVTSTRKVSISNVRERHNAMEYHSGVTVADATDGDGDRHDGVYIQNVDCYNAEVGTDIEYVTYFDQQNIRPAPEVGGDAAGSTRWFDDGIQRHETSQSHAFHAGSGDGASFVVEESDVQIPGAGNGAILTTPDGSSEYRVRVDNDGSLVTEQVGSGGDTRSGIVDSFESGDLSAYDGATDAYVVNGDPPVADGDNSLKNTSGDPAIIISTEGLPRYPQAGDTFAATAARTETTSNLGIAFGVQSEQDFYFARVYPEGDSDRLQLYKRENGDYTQLAESGVTVDTGVLYDFVIDWASLGTIDVSLRGPDGSELASVAATNETFKDGGIGVRSTGVLDNVRIL</sequence>